<dbReference type="Proteomes" id="UP000887013">
    <property type="component" value="Unassembled WGS sequence"/>
</dbReference>
<reference evidence="1" key="1">
    <citation type="submission" date="2020-08" db="EMBL/GenBank/DDBJ databases">
        <title>Multicomponent nature underlies the extraordinary mechanical properties of spider dragline silk.</title>
        <authorList>
            <person name="Kono N."/>
            <person name="Nakamura H."/>
            <person name="Mori M."/>
            <person name="Yoshida Y."/>
            <person name="Ohtoshi R."/>
            <person name="Malay A.D."/>
            <person name="Moran D.A.P."/>
            <person name="Tomita M."/>
            <person name="Numata K."/>
            <person name="Arakawa K."/>
        </authorList>
    </citation>
    <scope>NUCLEOTIDE SEQUENCE</scope>
</reference>
<evidence type="ECO:0000313" key="1">
    <source>
        <dbReference type="EMBL" id="GFS82666.1"/>
    </source>
</evidence>
<dbReference type="AlphaFoldDB" id="A0A8X6MXN4"/>
<accession>A0A8X6MXN4</accession>
<evidence type="ECO:0000313" key="2">
    <source>
        <dbReference type="Proteomes" id="UP000887013"/>
    </source>
</evidence>
<gene>
    <name evidence="1" type="primary">X975_11953</name>
    <name evidence="1" type="ORF">NPIL_700751</name>
</gene>
<name>A0A8X6MXN4_NEPPI</name>
<comment type="caution">
    <text evidence="1">The sequence shown here is derived from an EMBL/GenBank/DDBJ whole genome shotgun (WGS) entry which is preliminary data.</text>
</comment>
<organism evidence="1 2">
    <name type="scientific">Nephila pilipes</name>
    <name type="common">Giant wood spider</name>
    <name type="synonym">Nephila maculata</name>
    <dbReference type="NCBI Taxonomy" id="299642"/>
    <lineage>
        <taxon>Eukaryota</taxon>
        <taxon>Metazoa</taxon>
        <taxon>Ecdysozoa</taxon>
        <taxon>Arthropoda</taxon>
        <taxon>Chelicerata</taxon>
        <taxon>Arachnida</taxon>
        <taxon>Araneae</taxon>
        <taxon>Araneomorphae</taxon>
        <taxon>Entelegynae</taxon>
        <taxon>Araneoidea</taxon>
        <taxon>Nephilidae</taxon>
        <taxon>Nephila</taxon>
    </lineage>
</organism>
<dbReference type="OrthoDB" id="6420849at2759"/>
<protein>
    <submittedName>
        <fullName evidence="1">Uncharacterized protein</fullName>
    </submittedName>
</protein>
<proteinExistence type="predicted"/>
<sequence length="170" mass="19538">MVAWILQFINNSLIPRNSQKCGILDSKEISVAEYAVVRIIQKESFVNEEGEKLKILRAFKDKNGIIRLKTKILYRPDSEDFKTPVILPSKNKLVNRLVIYYHVKNAHAEVSAAETVLIREKLPNTKLSEQPAVSHSVDCNVETSEEKRKTRRGRIVKIPQLDLCTHELFI</sequence>
<dbReference type="EMBL" id="BMAW01051852">
    <property type="protein sequence ID" value="GFS82666.1"/>
    <property type="molecule type" value="Genomic_DNA"/>
</dbReference>
<keyword evidence="2" id="KW-1185">Reference proteome</keyword>